<keyword evidence="6 8" id="KW-0472">Membrane</keyword>
<dbReference type="InterPro" id="IPR008969">
    <property type="entry name" value="CarboxyPept-like_regulatory"/>
</dbReference>
<dbReference type="InterPro" id="IPR012910">
    <property type="entry name" value="Plug_dom"/>
</dbReference>
<keyword evidence="13" id="KW-1185">Reference proteome</keyword>
<evidence type="ECO:0000313" key="12">
    <source>
        <dbReference type="EMBL" id="WCT11068.1"/>
    </source>
</evidence>
<evidence type="ECO:0000256" key="3">
    <source>
        <dbReference type="ARBA" id="ARBA00022452"/>
    </source>
</evidence>
<dbReference type="PROSITE" id="PS52016">
    <property type="entry name" value="TONB_DEPENDENT_REC_3"/>
    <property type="match status" value="1"/>
</dbReference>
<evidence type="ECO:0000259" key="11">
    <source>
        <dbReference type="Pfam" id="PF07715"/>
    </source>
</evidence>
<comment type="similarity">
    <text evidence="8 9">Belongs to the TonB-dependent receptor family.</text>
</comment>
<dbReference type="InterPro" id="IPR023996">
    <property type="entry name" value="TonB-dep_OMP_SusC/RagA"/>
</dbReference>
<keyword evidence="2 8" id="KW-0813">Transport</keyword>
<evidence type="ECO:0000313" key="13">
    <source>
        <dbReference type="Proteomes" id="UP001216139"/>
    </source>
</evidence>
<accession>A0ABY7T492</accession>
<proteinExistence type="inferred from homology"/>
<dbReference type="Pfam" id="PF13715">
    <property type="entry name" value="CarbopepD_reg_2"/>
    <property type="match status" value="1"/>
</dbReference>
<dbReference type="Pfam" id="PF07715">
    <property type="entry name" value="Plug"/>
    <property type="match status" value="1"/>
</dbReference>
<dbReference type="InterPro" id="IPR000531">
    <property type="entry name" value="Beta-barrel_TonB"/>
</dbReference>
<protein>
    <submittedName>
        <fullName evidence="12">TonB-dependent receptor</fullName>
    </submittedName>
</protein>
<dbReference type="InterPro" id="IPR039426">
    <property type="entry name" value="TonB-dep_rcpt-like"/>
</dbReference>
<gene>
    <name evidence="12" type="ORF">PQO05_20220</name>
</gene>
<organism evidence="12 13">
    <name type="scientific">Mucilaginibacter jinjuensis</name>
    <dbReference type="NCBI Taxonomy" id="1176721"/>
    <lineage>
        <taxon>Bacteria</taxon>
        <taxon>Pseudomonadati</taxon>
        <taxon>Bacteroidota</taxon>
        <taxon>Sphingobacteriia</taxon>
        <taxon>Sphingobacteriales</taxon>
        <taxon>Sphingobacteriaceae</taxon>
        <taxon>Mucilaginibacter</taxon>
    </lineage>
</organism>
<comment type="subcellular location">
    <subcellularLocation>
        <location evidence="1 8">Cell outer membrane</location>
        <topology evidence="1 8">Multi-pass membrane protein</topology>
    </subcellularLocation>
</comment>
<dbReference type="EMBL" id="CP117167">
    <property type="protein sequence ID" value="WCT11068.1"/>
    <property type="molecule type" value="Genomic_DNA"/>
</dbReference>
<dbReference type="Pfam" id="PF00593">
    <property type="entry name" value="TonB_dep_Rec_b-barrel"/>
    <property type="match status" value="1"/>
</dbReference>
<reference evidence="12 13" key="1">
    <citation type="submission" date="2023-02" db="EMBL/GenBank/DDBJ databases">
        <title>Genome sequence of Mucilaginibacter jinjuensis strain KACC 16571.</title>
        <authorList>
            <person name="Kim S."/>
            <person name="Heo J."/>
            <person name="Kwon S.-W."/>
        </authorList>
    </citation>
    <scope>NUCLEOTIDE SEQUENCE [LARGE SCALE GENOMIC DNA]</scope>
    <source>
        <strain evidence="12 13">KACC 16571</strain>
    </source>
</reference>
<evidence type="ECO:0000256" key="2">
    <source>
        <dbReference type="ARBA" id="ARBA00022448"/>
    </source>
</evidence>
<dbReference type="InterPro" id="IPR023997">
    <property type="entry name" value="TonB-dep_OMP_SusC/RagA_CS"/>
</dbReference>
<dbReference type="NCBIfam" id="TIGR04057">
    <property type="entry name" value="SusC_RagA_signa"/>
    <property type="match status" value="1"/>
</dbReference>
<keyword evidence="5 9" id="KW-0798">TonB box</keyword>
<feature type="domain" description="TonB-dependent receptor plug" evidence="11">
    <location>
        <begin position="123"/>
        <end position="229"/>
    </location>
</feature>
<evidence type="ECO:0000256" key="8">
    <source>
        <dbReference type="PROSITE-ProRule" id="PRU01360"/>
    </source>
</evidence>
<evidence type="ECO:0000256" key="9">
    <source>
        <dbReference type="RuleBase" id="RU003357"/>
    </source>
</evidence>
<dbReference type="Gene3D" id="2.60.40.1120">
    <property type="entry name" value="Carboxypeptidase-like, regulatory domain"/>
    <property type="match status" value="1"/>
</dbReference>
<evidence type="ECO:0000256" key="5">
    <source>
        <dbReference type="ARBA" id="ARBA00023077"/>
    </source>
</evidence>
<evidence type="ECO:0000259" key="10">
    <source>
        <dbReference type="Pfam" id="PF00593"/>
    </source>
</evidence>
<dbReference type="Gene3D" id="2.170.130.10">
    <property type="entry name" value="TonB-dependent receptor, plug domain"/>
    <property type="match status" value="1"/>
</dbReference>
<evidence type="ECO:0000256" key="1">
    <source>
        <dbReference type="ARBA" id="ARBA00004571"/>
    </source>
</evidence>
<dbReference type="SUPFAM" id="SSF49464">
    <property type="entry name" value="Carboxypeptidase regulatory domain-like"/>
    <property type="match status" value="1"/>
</dbReference>
<dbReference type="InterPro" id="IPR037066">
    <property type="entry name" value="Plug_dom_sf"/>
</dbReference>
<evidence type="ECO:0000256" key="6">
    <source>
        <dbReference type="ARBA" id="ARBA00023136"/>
    </source>
</evidence>
<feature type="domain" description="TonB-dependent receptor-like beta-barrel" evidence="10">
    <location>
        <begin position="404"/>
        <end position="892"/>
    </location>
</feature>
<dbReference type="Proteomes" id="UP001216139">
    <property type="component" value="Chromosome"/>
</dbReference>
<dbReference type="NCBIfam" id="TIGR04056">
    <property type="entry name" value="OMP_RagA_SusC"/>
    <property type="match status" value="1"/>
</dbReference>
<keyword evidence="7 8" id="KW-0998">Cell outer membrane</keyword>
<keyword evidence="4 8" id="KW-0812">Transmembrane</keyword>
<dbReference type="InterPro" id="IPR036942">
    <property type="entry name" value="Beta-barrel_TonB_sf"/>
</dbReference>
<keyword evidence="12" id="KW-0675">Receptor</keyword>
<dbReference type="SUPFAM" id="SSF56935">
    <property type="entry name" value="Porins"/>
    <property type="match status" value="1"/>
</dbReference>
<keyword evidence="3 8" id="KW-1134">Transmembrane beta strand</keyword>
<dbReference type="RefSeq" id="WP_273629257.1">
    <property type="nucleotide sequence ID" value="NZ_CP117167.1"/>
</dbReference>
<sequence>MIRQLQIKNLVLLFGTLLLLLTITTPGLAQNGKVSGKVTDTEKGQPLPGVTVKVQGTNDGTVTDVNGNYSIKAAAGSNLVFSFVGFNAQTITVGGSNTVNVKLAPDNKSLSEVVVVGYGTTKRKDLTGSVASVSAAQIEQVPVTSVDQALQGRAAGVQVVNNDGSPGNGVTVVIRGVGSFGSSDPLYVVDGYPITGGLNNINPSDIASIDVLKDASATAIYGVRAANGVVIVTTKKGKKDGVQVAFDSYGSVQAKPKKYKVLNAQQWATLANEDHATEGTFTELPEWSNPSALTNVDWQDEVYRTGLKQNYNLAIRGGNEKVQSAVSLGYYDQKGIVLGSYYKRFNLSTNVDYTATKWLKSSTSAKYSRQDQSNPFGTGSLQQLTELIPTITGNKLTNLAKDANGNYGFYNPINIYTKSWNNPLYTIEQNDYKNLNNYFLGNTSLEATIIDGLKIKTNAGINVSDYSGYFFQPEDDRSSDQYGLGGANQLSQYSQSANNTFEWLWENTISYDKTFGKHAISFVGGVSEQENTYRIVGGAGNNLPSNGIRDLGQVQNLTAYGSQQTYSLASQFARLSYKFDDRYLITGTVRRDGSSKFDDGHKYGVFPSAAVAWRAKQESFLKNVDWLSDLKFRGGWGEVGNQGNINLFQYAALYSSGGGASTSTNVGYPFGKIYQPGVALTQLENPNLKWETDQQTDIGMDIAFLHGDLTLTADYYNKKSKDFLLAVLTPNQTGFPYQTQNVGSIDNKGFEFSLNYHKQLNKDFNFGAGLNITTVNNKLLSVSRASTYVDNLVTLTGLAATGWSNFSRTNIGQPIGEFFGYKSLGIFQSQAQINALNASAAAKNPSNPYYQNSTTQPGDRYFADTNGDGQVTASDRVSLGSPLPKFYGGFTLDASYKAFDFNAYFYGTYGNKIFNYQERMLESFQAPGFVGVENVGLDYYQNHWTPANPSNRYARVTYNDDVSGNNVASSVYVENGSYLRLKNLTVGYTLPSALVKKLTLTKVRFYVSAQNLFTITGYSGLDPEIGSASGTNPTTGATQQISATASGIDQGNYANTKFYTLGVNVTF</sequence>
<name>A0ABY7T492_9SPHI</name>
<evidence type="ECO:0000256" key="4">
    <source>
        <dbReference type="ARBA" id="ARBA00022692"/>
    </source>
</evidence>
<evidence type="ECO:0000256" key="7">
    <source>
        <dbReference type="ARBA" id="ARBA00023237"/>
    </source>
</evidence>
<dbReference type="Gene3D" id="2.40.170.20">
    <property type="entry name" value="TonB-dependent receptor, beta-barrel domain"/>
    <property type="match status" value="1"/>
</dbReference>